<evidence type="ECO:0000313" key="3">
    <source>
        <dbReference type="Proteomes" id="UP001177023"/>
    </source>
</evidence>
<dbReference type="Proteomes" id="UP001177023">
    <property type="component" value="Unassembled WGS sequence"/>
</dbReference>
<feature type="non-terminal residue" evidence="2">
    <location>
        <position position="92"/>
    </location>
</feature>
<keyword evidence="3" id="KW-1185">Reference proteome</keyword>
<keyword evidence="1" id="KW-0812">Transmembrane</keyword>
<feature type="transmembrane region" description="Helical" evidence="1">
    <location>
        <begin position="12"/>
        <end position="36"/>
    </location>
</feature>
<comment type="caution">
    <text evidence="2">The sequence shown here is derived from an EMBL/GenBank/DDBJ whole genome shotgun (WGS) entry which is preliminary data.</text>
</comment>
<dbReference type="PANTHER" id="PTHR45757">
    <property type="entry name" value="PROTEIN CBG23364-RELATED"/>
    <property type="match status" value="1"/>
</dbReference>
<evidence type="ECO:0000256" key="1">
    <source>
        <dbReference type="SAM" id="Phobius"/>
    </source>
</evidence>
<reference evidence="2" key="1">
    <citation type="submission" date="2023-06" db="EMBL/GenBank/DDBJ databases">
        <authorList>
            <person name="Delattre M."/>
        </authorList>
    </citation>
    <scope>NUCLEOTIDE SEQUENCE</scope>
    <source>
        <strain evidence="2">AF72</strain>
    </source>
</reference>
<accession>A0AA36CRW2</accession>
<organism evidence="2 3">
    <name type="scientific">Mesorhabditis spiculigera</name>
    <dbReference type="NCBI Taxonomy" id="96644"/>
    <lineage>
        <taxon>Eukaryota</taxon>
        <taxon>Metazoa</taxon>
        <taxon>Ecdysozoa</taxon>
        <taxon>Nematoda</taxon>
        <taxon>Chromadorea</taxon>
        <taxon>Rhabditida</taxon>
        <taxon>Rhabditina</taxon>
        <taxon>Rhabditomorpha</taxon>
        <taxon>Rhabditoidea</taxon>
        <taxon>Rhabditidae</taxon>
        <taxon>Mesorhabditinae</taxon>
        <taxon>Mesorhabditis</taxon>
    </lineage>
</organism>
<sequence length="92" mass="10402">MAWWLTNRYRAIVVAITFLCLTAINSNYIIINFTFICMDSDMSHVVEDGNGTLISRYSYDPYQKSLLVFAVGAGSVFGTLPFNFGFIRWGAK</sequence>
<dbReference type="PANTHER" id="PTHR45757:SF17">
    <property type="entry name" value="MAJOR FACILITATOR SUPERFAMILY (MFS) PROFILE DOMAIN-CONTAINING PROTEIN"/>
    <property type="match status" value="1"/>
</dbReference>
<protein>
    <submittedName>
        <fullName evidence="2">Uncharacterized protein</fullName>
    </submittedName>
</protein>
<name>A0AA36CRW2_9BILA</name>
<keyword evidence="1" id="KW-1133">Transmembrane helix</keyword>
<evidence type="ECO:0000313" key="2">
    <source>
        <dbReference type="EMBL" id="CAJ0574174.1"/>
    </source>
</evidence>
<dbReference type="AlphaFoldDB" id="A0AA36CRW2"/>
<dbReference type="EMBL" id="CATQJA010002628">
    <property type="protein sequence ID" value="CAJ0574174.1"/>
    <property type="molecule type" value="Genomic_DNA"/>
</dbReference>
<feature type="transmembrane region" description="Helical" evidence="1">
    <location>
        <begin position="66"/>
        <end position="87"/>
    </location>
</feature>
<dbReference type="GO" id="GO:0016020">
    <property type="term" value="C:membrane"/>
    <property type="evidence" value="ECO:0007669"/>
    <property type="project" value="TreeGrafter"/>
</dbReference>
<proteinExistence type="predicted"/>
<gene>
    <name evidence="2" type="ORF">MSPICULIGERA_LOCUS12514</name>
</gene>
<keyword evidence="1" id="KW-0472">Membrane</keyword>